<dbReference type="GO" id="GO:0003700">
    <property type="term" value="F:DNA-binding transcription factor activity"/>
    <property type="evidence" value="ECO:0007669"/>
    <property type="project" value="InterPro"/>
</dbReference>
<dbReference type="InterPro" id="IPR011991">
    <property type="entry name" value="ArsR-like_HTH"/>
</dbReference>
<comment type="subcellular location">
    <subcellularLocation>
        <location evidence="1">Cytoplasm</location>
    </subcellularLocation>
</comment>
<dbReference type="SMART" id="SM00347">
    <property type="entry name" value="HTH_MARR"/>
    <property type="match status" value="1"/>
</dbReference>
<dbReference type="PANTHER" id="PTHR33164:SF5">
    <property type="entry name" value="ORGANIC HYDROPEROXIDE RESISTANCE TRANSCRIPTIONAL REGULATOR"/>
    <property type="match status" value="1"/>
</dbReference>
<proteinExistence type="predicted"/>
<dbReference type="PROSITE" id="PS50995">
    <property type="entry name" value="HTH_MARR_2"/>
    <property type="match status" value="1"/>
</dbReference>
<dbReference type="InterPro" id="IPR000835">
    <property type="entry name" value="HTH_MarR-typ"/>
</dbReference>
<dbReference type="CDD" id="cd00090">
    <property type="entry name" value="HTH_ARSR"/>
    <property type="match status" value="1"/>
</dbReference>
<reference evidence="4" key="1">
    <citation type="submission" date="2018-09" db="EMBL/GenBank/DDBJ databases">
        <authorList>
            <person name="Zhu H."/>
        </authorList>
    </citation>
    <scope>NUCLEOTIDE SEQUENCE [LARGE SCALE GENOMIC DNA]</scope>
    <source>
        <strain evidence="4">K1W22B-1</strain>
    </source>
</reference>
<dbReference type="RefSeq" id="WP_120059437.1">
    <property type="nucleotide sequence ID" value="NZ_QYRP01000002.1"/>
</dbReference>
<gene>
    <name evidence="3" type="ORF">D4739_04425</name>
</gene>
<dbReference type="Gene3D" id="1.10.10.10">
    <property type="entry name" value="Winged helix-like DNA-binding domain superfamily/Winged helix DNA-binding domain"/>
    <property type="match status" value="1"/>
</dbReference>
<dbReference type="AlphaFoldDB" id="A0A3A5H6P7"/>
<evidence type="ECO:0000313" key="4">
    <source>
        <dbReference type="Proteomes" id="UP000276542"/>
    </source>
</evidence>
<dbReference type="SUPFAM" id="SSF46785">
    <property type="entry name" value="Winged helix' DNA-binding domain"/>
    <property type="match status" value="1"/>
</dbReference>
<dbReference type="OrthoDB" id="9806864at2"/>
<keyword evidence="4" id="KW-1185">Reference proteome</keyword>
<evidence type="ECO:0000256" key="1">
    <source>
        <dbReference type="ARBA" id="ARBA00004496"/>
    </source>
</evidence>
<organism evidence="3 4">
    <name type="scientific">Nocardioides cavernaquae</name>
    <dbReference type="NCBI Taxonomy" id="2321396"/>
    <lineage>
        <taxon>Bacteria</taxon>
        <taxon>Bacillati</taxon>
        <taxon>Actinomycetota</taxon>
        <taxon>Actinomycetes</taxon>
        <taxon>Propionibacteriales</taxon>
        <taxon>Nocardioidaceae</taxon>
        <taxon>Nocardioides</taxon>
    </lineage>
</organism>
<dbReference type="InterPro" id="IPR039422">
    <property type="entry name" value="MarR/SlyA-like"/>
</dbReference>
<evidence type="ECO:0000259" key="2">
    <source>
        <dbReference type="PROSITE" id="PS50995"/>
    </source>
</evidence>
<comment type="caution">
    <text evidence="3">The sequence shown here is derived from an EMBL/GenBank/DDBJ whole genome shotgun (WGS) entry which is preliminary data.</text>
</comment>
<dbReference type="PANTHER" id="PTHR33164">
    <property type="entry name" value="TRANSCRIPTIONAL REGULATOR, MARR FAMILY"/>
    <property type="match status" value="1"/>
</dbReference>
<dbReference type="Pfam" id="PF01047">
    <property type="entry name" value="MarR"/>
    <property type="match status" value="1"/>
</dbReference>
<name>A0A3A5H6P7_9ACTN</name>
<dbReference type="Proteomes" id="UP000276542">
    <property type="component" value="Unassembled WGS sequence"/>
</dbReference>
<dbReference type="GO" id="GO:0006950">
    <property type="term" value="P:response to stress"/>
    <property type="evidence" value="ECO:0007669"/>
    <property type="project" value="TreeGrafter"/>
</dbReference>
<protein>
    <submittedName>
        <fullName evidence="3">MarR family transcriptional regulator</fullName>
    </submittedName>
</protein>
<feature type="domain" description="HTH marR-type" evidence="2">
    <location>
        <begin position="19"/>
        <end position="149"/>
    </location>
</feature>
<dbReference type="PRINTS" id="PR00598">
    <property type="entry name" value="HTHMARR"/>
</dbReference>
<evidence type="ECO:0000313" key="3">
    <source>
        <dbReference type="EMBL" id="RJS45538.1"/>
    </source>
</evidence>
<accession>A0A3A5H6P7</accession>
<dbReference type="GO" id="GO:0005737">
    <property type="term" value="C:cytoplasm"/>
    <property type="evidence" value="ECO:0007669"/>
    <property type="project" value="UniProtKB-SubCell"/>
</dbReference>
<dbReference type="EMBL" id="QYRP01000002">
    <property type="protein sequence ID" value="RJS45538.1"/>
    <property type="molecule type" value="Genomic_DNA"/>
</dbReference>
<dbReference type="InterPro" id="IPR036390">
    <property type="entry name" value="WH_DNA-bd_sf"/>
</dbReference>
<dbReference type="InterPro" id="IPR036388">
    <property type="entry name" value="WH-like_DNA-bd_sf"/>
</dbReference>
<sequence length="157" mass="17337">MTSKTPPALPGIENPLALEQQVCFALAIASRSVIALYRPLLEPLGLTHPQYLVMLALWEHEPLRVGELSKLLQLDPGTLSPLLKRLEALGYLRRDKDPHDERALAVVLTEKGRALREDALAIPPAVVQRLGMPLPELMEMHRRLTEVIAAATGEHPA</sequence>